<keyword evidence="3" id="KW-1185">Reference proteome</keyword>
<dbReference type="InterPro" id="IPR026960">
    <property type="entry name" value="RVT-Znf"/>
</dbReference>
<reference evidence="2 3" key="1">
    <citation type="submission" date="2024-02" db="EMBL/GenBank/DDBJ databases">
        <title>High-quality chromosome-scale genome assembly of Pensacola bahiagrass (Paspalum notatum Flugge var. saurae).</title>
        <authorList>
            <person name="Vega J.M."/>
            <person name="Podio M."/>
            <person name="Orjuela J."/>
            <person name="Siena L.A."/>
            <person name="Pessino S.C."/>
            <person name="Combes M.C."/>
            <person name="Mariac C."/>
            <person name="Albertini E."/>
            <person name="Pupilli F."/>
            <person name="Ortiz J.P.A."/>
            <person name="Leblanc O."/>
        </authorList>
    </citation>
    <scope>NUCLEOTIDE SEQUENCE [LARGE SCALE GENOMIC DNA]</scope>
    <source>
        <strain evidence="2">R1</strain>
        <tissue evidence="2">Leaf</tissue>
    </source>
</reference>
<dbReference type="PANTHER" id="PTHR36617:SF17">
    <property type="entry name" value="OS01G0114800 PROTEIN"/>
    <property type="match status" value="1"/>
</dbReference>
<accession>A0AAQ3U8I0</accession>
<dbReference type="AlphaFoldDB" id="A0AAQ3U8I0"/>
<feature type="domain" description="Reverse transcriptase zinc-binding" evidence="1">
    <location>
        <begin position="164"/>
        <end position="248"/>
    </location>
</feature>
<evidence type="ECO:0000313" key="3">
    <source>
        <dbReference type="Proteomes" id="UP001341281"/>
    </source>
</evidence>
<organism evidence="2 3">
    <name type="scientific">Paspalum notatum var. saurae</name>
    <dbReference type="NCBI Taxonomy" id="547442"/>
    <lineage>
        <taxon>Eukaryota</taxon>
        <taxon>Viridiplantae</taxon>
        <taxon>Streptophyta</taxon>
        <taxon>Embryophyta</taxon>
        <taxon>Tracheophyta</taxon>
        <taxon>Spermatophyta</taxon>
        <taxon>Magnoliopsida</taxon>
        <taxon>Liliopsida</taxon>
        <taxon>Poales</taxon>
        <taxon>Poaceae</taxon>
        <taxon>PACMAD clade</taxon>
        <taxon>Panicoideae</taxon>
        <taxon>Andropogonodae</taxon>
        <taxon>Paspaleae</taxon>
        <taxon>Paspalinae</taxon>
        <taxon>Paspalum</taxon>
    </lineage>
</organism>
<name>A0AAQ3U8I0_PASNO</name>
<evidence type="ECO:0000313" key="2">
    <source>
        <dbReference type="EMBL" id="WVZ85370.1"/>
    </source>
</evidence>
<protein>
    <recommendedName>
        <fullName evidence="1">Reverse transcriptase zinc-binding domain-containing protein</fullName>
    </recommendedName>
</protein>
<proteinExistence type="predicted"/>
<feature type="non-terminal residue" evidence="2">
    <location>
        <position position="301"/>
    </location>
</feature>
<evidence type="ECO:0000259" key="1">
    <source>
        <dbReference type="Pfam" id="PF13966"/>
    </source>
</evidence>
<dbReference type="Proteomes" id="UP001341281">
    <property type="component" value="Chromosome 07"/>
</dbReference>
<dbReference type="PANTHER" id="PTHR36617">
    <property type="entry name" value="PROTEIN, PUTATIVE-RELATED"/>
    <property type="match status" value="1"/>
</dbReference>
<dbReference type="Pfam" id="PF13966">
    <property type="entry name" value="zf-RVT"/>
    <property type="match status" value="1"/>
</dbReference>
<dbReference type="EMBL" id="CP144751">
    <property type="protein sequence ID" value="WVZ85370.1"/>
    <property type="molecule type" value="Genomic_DNA"/>
</dbReference>
<gene>
    <name evidence="2" type="ORF">U9M48_032307</name>
</gene>
<sequence>VSICLSKWAIRAIDKLRRAFLWSGSAVAVPGRCKVAWARRADPSKVWASLPISTERVVLDLFRASTEVFLGDGSTALFWVDSWLDGMAIETIAPNLLRAVPPRFRSRSVKEGLAHRTWIKDIRGTLTEIMVVEYVEVWERVRFVTLTEGVQDSFRWRWEPDGAYSSSSAYRACFLGSTVFLGAKFIWKAKVPPKVKFFAWLAAHDRCWTDERRHRHGLQYNDLCALCDQEAESINHLLLQCSFSREVWFLVFQLLSWQVLTPGSDDQFLDWWASTRSRVDGSLRKGFDAVGRLDDLEREKR</sequence>